<dbReference type="PRINTS" id="PR00380">
    <property type="entry name" value="KINESINHEAVY"/>
</dbReference>
<evidence type="ECO:0000313" key="12">
    <source>
        <dbReference type="EMBL" id="KAJ3214419.1"/>
    </source>
</evidence>
<comment type="subcellular location">
    <subcellularLocation>
        <location evidence="1">Cytoplasm</location>
        <location evidence="1">Cytoskeleton</location>
    </subcellularLocation>
</comment>
<evidence type="ECO:0000256" key="5">
    <source>
        <dbReference type="ARBA" id="ARBA00022840"/>
    </source>
</evidence>
<keyword evidence="6 8" id="KW-0505">Motor protein</keyword>
<dbReference type="GO" id="GO:0005634">
    <property type="term" value="C:nucleus"/>
    <property type="evidence" value="ECO:0007669"/>
    <property type="project" value="TreeGrafter"/>
</dbReference>
<evidence type="ECO:0000256" key="10">
    <source>
        <dbReference type="SAM" id="Coils"/>
    </source>
</evidence>
<dbReference type="InterPro" id="IPR019821">
    <property type="entry name" value="Kinesin_motor_CS"/>
</dbReference>
<dbReference type="AlphaFoldDB" id="A0AAD5XU33"/>
<keyword evidence="7" id="KW-0206">Cytoskeleton</keyword>
<dbReference type="PROSITE" id="PS50067">
    <property type="entry name" value="KINESIN_MOTOR_2"/>
    <property type="match status" value="2"/>
</dbReference>
<dbReference type="InterPro" id="IPR027417">
    <property type="entry name" value="P-loop_NTPase"/>
</dbReference>
<dbReference type="SMART" id="SM00129">
    <property type="entry name" value="KISc"/>
    <property type="match status" value="1"/>
</dbReference>
<comment type="caution">
    <text evidence="12">The sequence shown here is derived from an EMBL/GenBank/DDBJ whole genome shotgun (WGS) entry which is preliminary data.</text>
</comment>
<dbReference type="Proteomes" id="UP001211065">
    <property type="component" value="Unassembled WGS sequence"/>
</dbReference>
<dbReference type="GO" id="GO:0072686">
    <property type="term" value="C:mitotic spindle"/>
    <property type="evidence" value="ECO:0007669"/>
    <property type="project" value="TreeGrafter"/>
</dbReference>
<dbReference type="GO" id="GO:0008017">
    <property type="term" value="F:microtubule binding"/>
    <property type="evidence" value="ECO:0007669"/>
    <property type="project" value="InterPro"/>
</dbReference>
<keyword evidence="5 8" id="KW-0067">ATP-binding</keyword>
<feature type="coiled-coil region" evidence="10">
    <location>
        <begin position="308"/>
        <end position="342"/>
    </location>
</feature>
<keyword evidence="10" id="KW-0175">Coiled coil</keyword>
<dbReference type="Gene3D" id="3.40.850.10">
    <property type="entry name" value="Kinesin motor domain"/>
    <property type="match status" value="2"/>
</dbReference>
<feature type="coiled-coil region" evidence="10">
    <location>
        <begin position="561"/>
        <end position="650"/>
    </location>
</feature>
<name>A0AAD5XU33_9FUNG</name>
<dbReference type="GO" id="GO:0007018">
    <property type="term" value="P:microtubule-based movement"/>
    <property type="evidence" value="ECO:0007669"/>
    <property type="project" value="InterPro"/>
</dbReference>
<comment type="similarity">
    <text evidence="8 9">Belongs to the TRAFAC class myosin-kinesin ATPase superfamily. Kinesin family.</text>
</comment>
<evidence type="ECO:0000256" key="4">
    <source>
        <dbReference type="ARBA" id="ARBA00022741"/>
    </source>
</evidence>
<evidence type="ECO:0000256" key="2">
    <source>
        <dbReference type="ARBA" id="ARBA00022490"/>
    </source>
</evidence>
<accession>A0AAD5XU33</accession>
<dbReference type="EMBL" id="JADGJW010000622">
    <property type="protein sequence ID" value="KAJ3214419.1"/>
    <property type="molecule type" value="Genomic_DNA"/>
</dbReference>
<dbReference type="PANTHER" id="PTHR47970:SF12">
    <property type="entry name" value="KINESIN FAMILY MEMBER 11"/>
    <property type="match status" value="1"/>
</dbReference>
<feature type="domain" description="Kinesin motor" evidence="11">
    <location>
        <begin position="1"/>
        <end position="190"/>
    </location>
</feature>
<keyword evidence="3 9" id="KW-0493">Microtubule</keyword>
<proteinExistence type="inferred from homology"/>
<evidence type="ECO:0000256" key="8">
    <source>
        <dbReference type="PROSITE-ProRule" id="PRU00283"/>
    </source>
</evidence>
<evidence type="ECO:0000256" key="7">
    <source>
        <dbReference type="ARBA" id="ARBA00023212"/>
    </source>
</evidence>
<dbReference type="SUPFAM" id="SSF52540">
    <property type="entry name" value="P-loop containing nucleoside triphosphate hydrolases"/>
    <property type="match status" value="1"/>
</dbReference>
<keyword evidence="13" id="KW-1185">Reference proteome</keyword>
<dbReference type="InterPro" id="IPR001752">
    <property type="entry name" value="Kinesin_motor_dom"/>
</dbReference>
<sequence>MLEEVLLGQTGSGKTFTMEGDLSDVQGYNAGIIPRTLYQLFNRLEYSKTEYSFRVSYVELYNEELKDLLSVDEIATDTTKPEQKKLKIFDDLNRKGSVLIQGLEEVLVKNCEDVISILQRGASKRQTASTKMNESSSRSHCIFSITVHIKEATSDGEELLKIGKLNLVDLAGSENIGRSGALDKRAVEAGKTKTCIIAAVSPAKSNIEESISTLDYAHRAKNIRNKPEINQKMTKKTLIREYVNEIERLKADLNATREKNGVFMSQQNYQTLMEDNLCKSDQLEDFSKILQQKEELFNILELKHKENIQLLSEKNVLLDIANAELEEKKIGLRKALDELSVIERRFREQKLLSNVYAKSEKRLHSLASGLSLSLDSTVNDLEGLFNKIERKKNLENDNLFLFKHFQLDLLKKIQSLDEILKKMKNHSLNYEKNLELNLYDLVNVEENNSSNYIIWFNSFLNKLTSFQVKLQVNKKNEHTTFDSIFEEFMKDLKNFAHEVGTSLTEIDNDNAKCTKSFDHIFKLFEAELSSWMVNLQTFLRNYLECEQNDTEKQFQLCTINNQNLHRDIDVQLEEIKNENTKLRELIKEERIKSKKRNEDIKRNFLAALEQIEHENEETLLKISNIDNESSERNQAKLNTLKTKINSFEEELLLNNTKLKEVYASNLCILEESFKYGFEKNKESFESLKSNFCSHQDALKQNLLQFTDFFRKSVGKFDAHCEKGLKTGEEFKIQFEANLNENKNFFEKQKSSFDDTIDESHTNFTLKTKEISNLILENSKTCSEIIDYGLKENIEELTKEINFNKLEVDRVTGYTPKKKFINVPKVWKLAAPHTVILSKYRKRKGLDEDVFNDEEINSDDFRKISLISNNSKTYSDSFLGVQDANFKNIDMDSEEDVDSFFVDVEIEPNTQRSSNIVLNEESTNAEVNFVENSENMNCTDSNVSTPFKTNIISSTGSLQQQKIISKLPRALKRNMQDTPFKSRVENFQD</sequence>
<dbReference type="GO" id="GO:0005876">
    <property type="term" value="C:spindle microtubule"/>
    <property type="evidence" value="ECO:0007669"/>
    <property type="project" value="TreeGrafter"/>
</dbReference>
<evidence type="ECO:0000313" key="13">
    <source>
        <dbReference type="Proteomes" id="UP001211065"/>
    </source>
</evidence>
<dbReference type="InterPro" id="IPR047149">
    <property type="entry name" value="KIF11-like"/>
</dbReference>
<comment type="caution">
    <text evidence="8">Lacks conserved residue(s) required for the propagation of feature annotation.</text>
</comment>
<dbReference type="GO" id="GO:0008574">
    <property type="term" value="F:plus-end-directed microtubule motor activity"/>
    <property type="evidence" value="ECO:0007669"/>
    <property type="project" value="TreeGrafter"/>
</dbReference>
<keyword evidence="4 8" id="KW-0547">Nucleotide-binding</keyword>
<dbReference type="GO" id="GO:0000073">
    <property type="term" value="P:initial mitotic spindle pole body separation"/>
    <property type="evidence" value="ECO:0007669"/>
    <property type="project" value="TreeGrafter"/>
</dbReference>
<evidence type="ECO:0000256" key="1">
    <source>
        <dbReference type="ARBA" id="ARBA00004245"/>
    </source>
</evidence>
<dbReference type="Pfam" id="PF00225">
    <property type="entry name" value="Kinesin"/>
    <property type="match status" value="1"/>
</dbReference>
<dbReference type="GO" id="GO:0005524">
    <property type="term" value="F:ATP binding"/>
    <property type="evidence" value="ECO:0007669"/>
    <property type="project" value="UniProtKB-UniRule"/>
</dbReference>
<dbReference type="InterPro" id="IPR036961">
    <property type="entry name" value="Kinesin_motor_dom_sf"/>
</dbReference>
<reference evidence="12" key="1">
    <citation type="submission" date="2020-05" db="EMBL/GenBank/DDBJ databases">
        <title>Phylogenomic resolution of chytrid fungi.</title>
        <authorList>
            <person name="Stajich J.E."/>
            <person name="Amses K."/>
            <person name="Simmons R."/>
            <person name="Seto K."/>
            <person name="Myers J."/>
            <person name="Bonds A."/>
            <person name="Quandt C.A."/>
            <person name="Barry K."/>
            <person name="Liu P."/>
            <person name="Grigoriev I."/>
            <person name="Longcore J.E."/>
            <person name="James T.Y."/>
        </authorList>
    </citation>
    <scope>NUCLEOTIDE SEQUENCE</scope>
    <source>
        <strain evidence="12">JEL0476</strain>
    </source>
</reference>
<dbReference type="PANTHER" id="PTHR47970">
    <property type="entry name" value="KINESIN-LIKE PROTEIN KIF11"/>
    <property type="match status" value="1"/>
</dbReference>
<feature type="domain" description="Kinesin motor" evidence="11">
    <location>
        <begin position="191"/>
        <end position="223"/>
    </location>
</feature>
<evidence type="ECO:0000256" key="3">
    <source>
        <dbReference type="ARBA" id="ARBA00022701"/>
    </source>
</evidence>
<evidence type="ECO:0000259" key="11">
    <source>
        <dbReference type="PROSITE" id="PS50067"/>
    </source>
</evidence>
<evidence type="ECO:0000256" key="9">
    <source>
        <dbReference type="RuleBase" id="RU000394"/>
    </source>
</evidence>
<keyword evidence="2" id="KW-0963">Cytoplasm</keyword>
<gene>
    <name evidence="12" type="primary">KIF11</name>
    <name evidence="12" type="ORF">HK099_006885</name>
</gene>
<organism evidence="12 13">
    <name type="scientific">Clydaea vesicula</name>
    <dbReference type="NCBI Taxonomy" id="447962"/>
    <lineage>
        <taxon>Eukaryota</taxon>
        <taxon>Fungi</taxon>
        <taxon>Fungi incertae sedis</taxon>
        <taxon>Chytridiomycota</taxon>
        <taxon>Chytridiomycota incertae sedis</taxon>
        <taxon>Chytridiomycetes</taxon>
        <taxon>Lobulomycetales</taxon>
        <taxon>Lobulomycetaceae</taxon>
        <taxon>Clydaea</taxon>
    </lineage>
</organism>
<evidence type="ECO:0000256" key="6">
    <source>
        <dbReference type="ARBA" id="ARBA00023175"/>
    </source>
</evidence>
<dbReference type="PROSITE" id="PS00411">
    <property type="entry name" value="KINESIN_MOTOR_1"/>
    <property type="match status" value="1"/>
</dbReference>
<feature type="binding site" evidence="8">
    <location>
        <begin position="8"/>
        <end position="15"/>
    </location>
    <ligand>
        <name>ATP</name>
        <dbReference type="ChEBI" id="CHEBI:30616"/>
    </ligand>
</feature>
<protein>
    <recommendedName>
        <fullName evidence="9">Kinesin-like protein</fullName>
    </recommendedName>
</protein>